<keyword evidence="2" id="KW-1185">Reference proteome</keyword>
<protein>
    <recommendedName>
        <fullName evidence="3">Fibronectin type-III domain-containing protein</fullName>
    </recommendedName>
</protein>
<sequence length="53" mass="5962">PQQQPPPLGRVLNSTAIKLSWRAPDSPNSNELMYTLLRDSEIIHVSHSQHPFG</sequence>
<proteinExistence type="predicted"/>
<feature type="non-terminal residue" evidence="1">
    <location>
        <position position="1"/>
    </location>
</feature>
<reference evidence="1 2" key="1">
    <citation type="submission" date="2024-05" db="EMBL/GenBank/DDBJ databases">
        <title>Genome sequencing and assembly of Indian major carp, Cirrhinus mrigala (Hamilton, 1822).</title>
        <authorList>
            <person name="Mohindra V."/>
            <person name="Chowdhury L.M."/>
            <person name="Lal K."/>
            <person name="Jena J.K."/>
        </authorList>
    </citation>
    <scope>NUCLEOTIDE SEQUENCE [LARGE SCALE GENOMIC DNA]</scope>
    <source>
        <strain evidence="1">CM1030</strain>
        <tissue evidence="1">Blood</tissue>
    </source>
</reference>
<dbReference type="AlphaFoldDB" id="A0ABD0P999"/>
<dbReference type="SUPFAM" id="SSF49265">
    <property type="entry name" value="Fibronectin type III"/>
    <property type="match status" value="1"/>
</dbReference>
<comment type="caution">
    <text evidence="1">The sequence shown here is derived from an EMBL/GenBank/DDBJ whole genome shotgun (WGS) entry which is preliminary data.</text>
</comment>
<accession>A0ABD0P999</accession>
<evidence type="ECO:0008006" key="3">
    <source>
        <dbReference type="Google" id="ProtNLM"/>
    </source>
</evidence>
<name>A0ABD0P999_CIRMR</name>
<evidence type="ECO:0000313" key="2">
    <source>
        <dbReference type="Proteomes" id="UP001529510"/>
    </source>
</evidence>
<evidence type="ECO:0000313" key="1">
    <source>
        <dbReference type="EMBL" id="KAL0170186.1"/>
    </source>
</evidence>
<gene>
    <name evidence="1" type="ORF">M9458_034782</name>
</gene>
<dbReference type="EMBL" id="JAMKFB020000017">
    <property type="protein sequence ID" value="KAL0170186.1"/>
    <property type="molecule type" value="Genomic_DNA"/>
</dbReference>
<dbReference type="InterPro" id="IPR036116">
    <property type="entry name" value="FN3_sf"/>
</dbReference>
<dbReference type="Proteomes" id="UP001529510">
    <property type="component" value="Unassembled WGS sequence"/>
</dbReference>
<organism evidence="1 2">
    <name type="scientific">Cirrhinus mrigala</name>
    <name type="common">Mrigala</name>
    <dbReference type="NCBI Taxonomy" id="683832"/>
    <lineage>
        <taxon>Eukaryota</taxon>
        <taxon>Metazoa</taxon>
        <taxon>Chordata</taxon>
        <taxon>Craniata</taxon>
        <taxon>Vertebrata</taxon>
        <taxon>Euteleostomi</taxon>
        <taxon>Actinopterygii</taxon>
        <taxon>Neopterygii</taxon>
        <taxon>Teleostei</taxon>
        <taxon>Ostariophysi</taxon>
        <taxon>Cypriniformes</taxon>
        <taxon>Cyprinidae</taxon>
        <taxon>Labeoninae</taxon>
        <taxon>Labeonini</taxon>
        <taxon>Cirrhinus</taxon>
    </lineage>
</organism>